<comment type="caution">
    <text evidence="5">The sequence shown here is derived from an EMBL/GenBank/DDBJ whole genome shotgun (WGS) entry which is preliminary data.</text>
</comment>
<sequence>MFIKKLLRKSSPAACVARVGQGHTAMVTQIKHTTHYSERQNVSISKKDNEAFGFNIRTYEDNTTDAELLTCVCSVKENSPAQSAGLRTGDVIISVNSVCVEGFQHQQIVDLVQKGSCLLKMEIVRGTLMKQKELQQKLEQLQWQLRQKRAELQMLIMQEERLRGGELRHTQPRSCLASEGPTLSSCLLLQT</sequence>
<dbReference type="AlphaFoldDB" id="A0A5N5PY92"/>
<feature type="coiled-coil region" evidence="3">
    <location>
        <begin position="131"/>
        <end position="158"/>
    </location>
</feature>
<organism evidence="5 6">
    <name type="scientific">Pangasianodon hypophthalmus</name>
    <name type="common">Striped catfish</name>
    <name type="synonym">Helicophagus hypophthalmus</name>
    <dbReference type="NCBI Taxonomy" id="310915"/>
    <lineage>
        <taxon>Eukaryota</taxon>
        <taxon>Metazoa</taxon>
        <taxon>Chordata</taxon>
        <taxon>Craniata</taxon>
        <taxon>Vertebrata</taxon>
        <taxon>Euteleostomi</taxon>
        <taxon>Actinopterygii</taxon>
        <taxon>Neopterygii</taxon>
        <taxon>Teleostei</taxon>
        <taxon>Ostariophysi</taxon>
        <taxon>Siluriformes</taxon>
        <taxon>Pangasiidae</taxon>
        <taxon>Pangasianodon</taxon>
    </lineage>
</organism>
<feature type="domain" description="PDZ" evidence="4">
    <location>
        <begin position="41"/>
        <end position="127"/>
    </location>
</feature>
<dbReference type="PROSITE" id="PS50106">
    <property type="entry name" value="PDZ"/>
    <property type="match status" value="1"/>
</dbReference>
<dbReference type="SUPFAM" id="SSF50156">
    <property type="entry name" value="PDZ domain-like"/>
    <property type="match status" value="1"/>
</dbReference>
<keyword evidence="3" id="KW-0175">Coiled coil</keyword>
<dbReference type="SMART" id="SM00228">
    <property type="entry name" value="PDZ"/>
    <property type="match status" value="1"/>
</dbReference>
<gene>
    <name evidence="5" type="ORF">PHYPO_G00109610</name>
</gene>
<dbReference type="GO" id="GO:0005737">
    <property type="term" value="C:cytoplasm"/>
    <property type="evidence" value="ECO:0007669"/>
    <property type="project" value="UniProtKB-SubCell"/>
</dbReference>
<evidence type="ECO:0000256" key="3">
    <source>
        <dbReference type="SAM" id="Coils"/>
    </source>
</evidence>
<dbReference type="PANTHER" id="PTHR15963">
    <property type="entry name" value="GENERAL RECEPTOR FOR PHOSPHOINOSITIDES 1-ASSOCIATED SCAFFOLD PROTEIN-RELATED"/>
    <property type="match status" value="1"/>
</dbReference>
<name>A0A5N5PY92_PANHP</name>
<dbReference type="Pfam" id="PF00595">
    <property type="entry name" value="PDZ"/>
    <property type="match status" value="1"/>
</dbReference>
<reference evidence="5 6" key="1">
    <citation type="submission" date="2019-06" db="EMBL/GenBank/DDBJ databases">
        <title>A chromosome-scale genome assembly of the striped catfish, Pangasianodon hypophthalmus.</title>
        <authorList>
            <person name="Wen M."/>
            <person name="Zahm M."/>
            <person name="Roques C."/>
            <person name="Cabau C."/>
            <person name="Klopp C."/>
            <person name="Donnadieu C."/>
            <person name="Jouanno E."/>
            <person name="Avarre J.-C."/>
            <person name="Campet M."/>
            <person name="Ha T.T.T."/>
            <person name="Dugue R."/>
            <person name="Lampietro C."/>
            <person name="Louis A."/>
            <person name="Herpin A."/>
            <person name="Echchiki A."/>
            <person name="Berthelot C."/>
            <person name="Parey E."/>
            <person name="Roest-Crollius H."/>
            <person name="Braasch I."/>
            <person name="Postlethwait J."/>
            <person name="Bobe J."/>
            <person name="Montfort J."/>
            <person name="Bouchez O."/>
            <person name="Begum T."/>
            <person name="Schartl M."/>
            <person name="Guiguen Y."/>
        </authorList>
    </citation>
    <scope>NUCLEOTIDE SEQUENCE [LARGE SCALE GENOMIC DNA]</scope>
    <source>
        <strain evidence="5 6">Indonesia</strain>
        <tissue evidence="5">Blood</tissue>
    </source>
</reference>
<evidence type="ECO:0000259" key="4">
    <source>
        <dbReference type="PROSITE" id="PS50106"/>
    </source>
</evidence>
<keyword evidence="2" id="KW-0963">Cytoplasm</keyword>
<dbReference type="Gene3D" id="2.30.42.10">
    <property type="match status" value="1"/>
</dbReference>
<dbReference type="PANTHER" id="PTHR15963:SF1">
    <property type="entry name" value="CYTOHESIN-INTERACTING PROTEIN"/>
    <property type="match status" value="1"/>
</dbReference>
<evidence type="ECO:0000256" key="2">
    <source>
        <dbReference type="ARBA" id="ARBA00022490"/>
    </source>
</evidence>
<dbReference type="InterPro" id="IPR052122">
    <property type="entry name" value="Intracell_Traff_Signaling_Reg"/>
</dbReference>
<evidence type="ECO:0000313" key="5">
    <source>
        <dbReference type="EMBL" id="KAB5584619.1"/>
    </source>
</evidence>
<comment type="subcellular location">
    <subcellularLocation>
        <location evidence="1">Cytoplasm</location>
    </subcellularLocation>
</comment>
<dbReference type="InterPro" id="IPR001478">
    <property type="entry name" value="PDZ"/>
</dbReference>
<protein>
    <recommendedName>
        <fullName evidence="4">PDZ domain-containing protein</fullName>
    </recommendedName>
</protein>
<accession>A0A5N5PY92</accession>
<evidence type="ECO:0000313" key="6">
    <source>
        <dbReference type="Proteomes" id="UP000327468"/>
    </source>
</evidence>
<proteinExistence type="predicted"/>
<evidence type="ECO:0000256" key="1">
    <source>
        <dbReference type="ARBA" id="ARBA00004496"/>
    </source>
</evidence>
<dbReference type="EMBL" id="VFJC01000003">
    <property type="protein sequence ID" value="KAB5584619.1"/>
    <property type="molecule type" value="Genomic_DNA"/>
</dbReference>
<dbReference type="Proteomes" id="UP000327468">
    <property type="component" value="Chromosome 2"/>
</dbReference>
<keyword evidence="6" id="KW-1185">Reference proteome</keyword>
<dbReference type="InterPro" id="IPR036034">
    <property type="entry name" value="PDZ_sf"/>
</dbReference>